<dbReference type="EMBL" id="RJSG01000001">
    <property type="protein sequence ID" value="RNL80853.1"/>
    <property type="molecule type" value="Genomic_DNA"/>
</dbReference>
<proteinExistence type="predicted"/>
<organism evidence="2 3">
    <name type="scientific">Nocardioides marmorisolisilvae</name>
    <dbReference type="NCBI Taxonomy" id="1542737"/>
    <lineage>
        <taxon>Bacteria</taxon>
        <taxon>Bacillati</taxon>
        <taxon>Actinomycetota</taxon>
        <taxon>Actinomycetes</taxon>
        <taxon>Propionibacteriales</taxon>
        <taxon>Nocardioidaceae</taxon>
        <taxon>Nocardioides</taxon>
    </lineage>
</organism>
<evidence type="ECO:0000313" key="2">
    <source>
        <dbReference type="EMBL" id="RNL80853.1"/>
    </source>
</evidence>
<keyword evidence="3" id="KW-1185">Reference proteome</keyword>
<feature type="region of interest" description="Disordered" evidence="1">
    <location>
        <begin position="1"/>
        <end position="69"/>
    </location>
</feature>
<feature type="compositionally biased region" description="Basic residues" evidence="1">
    <location>
        <begin position="1"/>
        <end position="24"/>
    </location>
</feature>
<evidence type="ECO:0000256" key="1">
    <source>
        <dbReference type="SAM" id="MobiDB-lite"/>
    </source>
</evidence>
<feature type="compositionally biased region" description="Basic residues" evidence="1">
    <location>
        <begin position="52"/>
        <end position="61"/>
    </location>
</feature>
<name>A0A3N0DZD7_9ACTN</name>
<gene>
    <name evidence="2" type="ORF">EFL95_00235</name>
</gene>
<evidence type="ECO:0000313" key="3">
    <source>
        <dbReference type="Proteomes" id="UP000277094"/>
    </source>
</evidence>
<dbReference type="AlphaFoldDB" id="A0A3N0DZD7"/>
<accession>A0A3N0DZD7</accession>
<dbReference type="Proteomes" id="UP000277094">
    <property type="component" value="Unassembled WGS sequence"/>
</dbReference>
<comment type="caution">
    <text evidence="2">The sequence shown here is derived from an EMBL/GenBank/DDBJ whole genome shotgun (WGS) entry which is preliminary data.</text>
</comment>
<reference evidence="2 3" key="1">
    <citation type="submission" date="2018-11" db="EMBL/GenBank/DDBJ databases">
        <authorList>
            <person name="Li F."/>
        </authorList>
    </citation>
    <scope>NUCLEOTIDE SEQUENCE [LARGE SCALE GENOMIC DNA]</scope>
    <source>
        <strain evidence="2 3">KIS18-7</strain>
    </source>
</reference>
<sequence>MRRAGLGRPRSRRRSRHRLRHRLRAALPGDRPGDPAGRVLPGRRAPADAAPRHLHRPRRRPPLGDRPRR</sequence>
<protein>
    <submittedName>
        <fullName evidence="2">Uncharacterized protein</fullName>
    </submittedName>
</protein>